<reference evidence="1 2" key="1">
    <citation type="submission" date="2023-03" db="EMBL/GenBank/DDBJ databases">
        <title>High recombination rates correlate with genetic variation in Cardiocondyla obscurior ants.</title>
        <authorList>
            <person name="Errbii M."/>
        </authorList>
    </citation>
    <scope>NUCLEOTIDE SEQUENCE [LARGE SCALE GENOMIC DNA]</scope>
    <source>
        <strain evidence="1">Alpha-2009</strain>
        <tissue evidence="1">Whole body</tissue>
    </source>
</reference>
<name>A0AAW2FN72_9HYME</name>
<evidence type="ECO:0000313" key="1">
    <source>
        <dbReference type="EMBL" id="KAL0115410.1"/>
    </source>
</evidence>
<comment type="caution">
    <text evidence="1">The sequence shown here is derived from an EMBL/GenBank/DDBJ whole genome shotgun (WGS) entry which is preliminary data.</text>
</comment>
<sequence>MIKTIFRFFAEENADKTESTTQRPRILSSVFVRPDYNFCRKGARRATKRAAGFSSPWINSIIAARSNSRIL</sequence>
<organism evidence="1 2">
    <name type="scientific">Cardiocondyla obscurior</name>
    <dbReference type="NCBI Taxonomy" id="286306"/>
    <lineage>
        <taxon>Eukaryota</taxon>
        <taxon>Metazoa</taxon>
        <taxon>Ecdysozoa</taxon>
        <taxon>Arthropoda</taxon>
        <taxon>Hexapoda</taxon>
        <taxon>Insecta</taxon>
        <taxon>Pterygota</taxon>
        <taxon>Neoptera</taxon>
        <taxon>Endopterygota</taxon>
        <taxon>Hymenoptera</taxon>
        <taxon>Apocrita</taxon>
        <taxon>Aculeata</taxon>
        <taxon>Formicoidea</taxon>
        <taxon>Formicidae</taxon>
        <taxon>Myrmicinae</taxon>
        <taxon>Cardiocondyla</taxon>
    </lineage>
</organism>
<dbReference type="EMBL" id="JADYXP020000010">
    <property type="protein sequence ID" value="KAL0115410.1"/>
    <property type="molecule type" value="Genomic_DNA"/>
</dbReference>
<keyword evidence="2" id="KW-1185">Reference proteome</keyword>
<gene>
    <name evidence="1" type="ORF">PUN28_010730</name>
</gene>
<proteinExistence type="predicted"/>
<accession>A0AAW2FN72</accession>
<dbReference type="AlphaFoldDB" id="A0AAW2FN72"/>
<dbReference type="Proteomes" id="UP001430953">
    <property type="component" value="Unassembled WGS sequence"/>
</dbReference>
<evidence type="ECO:0000313" key="2">
    <source>
        <dbReference type="Proteomes" id="UP001430953"/>
    </source>
</evidence>
<protein>
    <submittedName>
        <fullName evidence="1">Uncharacterized protein</fullName>
    </submittedName>
</protein>